<protein>
    <submittedName>
        <fullName evidence="5">Transcriptional regulator, HxlR family</fullName>
    </submittedName>
</protein>
<gene>
    <name evidence="5" type="ORF">MNBD_GAMMA17-794</name>
</gene>
<dbReference type="AlphaFoldDB" id="A0A3B0ZPM8"/>
<dbReference type="SUPFAM" id="SSF46785">
    <property type="entry name" value="Winged helix' DNA-binding domain"/>
    <property type="match status" value="1"/>
</dbReference>
<dbReference type="PANTHER" id="PTHR33204:SF37">
    <property type="entry name" value="HTH-TYPE TRANSCRIPTIONAL REGULATOR YODB"/>
    <property type="match status" value="1"/>
</dbReference>
<evidence type="ECO:0000256" key="3">
    <source>
        <dbReference type="ARBA" id="ARBA00023163"/>
    </source>
</evidence>
<dbReference type="Gene3D" id="1.10.10.10">
    <property type="entry name" value="Winged helix-like DNA-binding domain superfamily/Winged helix DNA-binding domain"/>
    <property type="match status" value="1"/>
</dbReference>
<name>A0A3B0ZPM8_9ZZZZ</name>
<evidence type="ECO:0000259" key="4">
    <source>
        <dbReference type="PROSITE" id="PS51118"/>
    </source>
</evidence>
<sequence length="131" mass="15344">MFELPSKENQIVPNVFREKCPARCLLNKISGKWSILIIDILNDKNLRNGELMRLIEGISQKMLTQTLRELEEIRLIKRHDMKTIPPHVEYELTELGKSLREKICAMDRWIEENMLEIVSNNSALNIRVVSD</sequence>
<organism evidence="5">
    <name type="scientific">hydrothermal vent metagenome</name>
    <dbReference type="NCBI Taxonomy" id="652676"/>
    <lineage>
        <taxon>unclassified sequences</taxon>
        <taxon>metagenomes</taxon>
        <taxon>ecological metagenomes</taxon>
    </lineage>
</organism>
<dbReference type="PROSITE" id="PS51118">
    <property type="entry name" value="HTH_HXLR"/>
    <property type="match status" value="1"/>
</dbReference>
<dbReference type="GO" id="GO:0003677">
    <property type="term" value="F:DNA binding"/>
    <property type="evidence" value="ECO:0007669"/>
    <property type="project" value="UniProtKB-KW"/>
</dbReference>
<feature type="domain" description="HTH hxlR-type" evidence="4">
    <location>
        <begin position="20"/>
        <end position="118"/>
    </location>
</feature>
<dbReference type="Pfam" id="PF01638">
    <property type="entry name" value="HxlR"/>
    <property type="match status" value="1"/>
</dbReference>
<keyword evidence="1" id="KW-0805">Transcription regulation</keyword>
<keyword evidence="2" id="KW-0238">DNA-binding</keyword>
<evidence type="ECO:0000256" key="2">
    <source>
        <dbReference type="ARBA" id="ARBA00023125"/>
    </source>
</evidence>
<dbReference type="EMBL" id="UOFQ01000131">
    <property type="protein sequence ID" value="VAW89392.1"/>
    <property type="molecule type" value="Genomic_DNA"/>
</dbReference>
<dbReference type="InterPro" id="IPR036388">
    <property type="entry name" value="WH-like_DNA-bd_sf"/>
</dbReference>
<evidence type="ECO:0000313" key="5">
    <source>
        <dbReference type="EMBL" id="VAW89392.1"/>
    </source>
</evidence>
<keyword evidence="3" id="KW-0804">Transcription</keyword>
<accession>A0A3B0ZPM8</accession>
<dbReference type="InterPro" id="IPR036390">
    <property type="entry name" value="WH_DNA-bd_sf"/>
</dbReference>
<dbReference type="PANTHER" id="PTHR33204">
    <property type="entry name" value="TRANSCRIPTIONAL REGULATOR, MARR FAMILY"/>
    <property type="match status" value="1"/>
</dbReference>
<proteinExistence type="predicted"/>
<reference evidence="5" key="1">
    <citation type="submission" date="2018-06" db="EMBL/GenBank/DDBJ databases">
        <authorList>
            <person name="Zhirakovskaya E."/>
        </authorList>
    </citation>
    <scope>NUCLEOTIDE SEQUENCE</scope>
</reference>
<dbReference type="InterPro" id="IPR002577">
    <property type="entry name" value="HTH_HxlR"/>
</dbReference>
<evidence type="ECO:0000256" key="1">
    <source>
        <dbReference type="ARBA" id="ARBA00023015"/>
    </source>
</evidence>